<dbReference type="PRINTS" id="PR00368">
    <property type="entry name" value="FADPNR"/>
</dbReference>
<dbReference type="SUPFAM" id="SSF51905">
    <property type="entry name" value="FAD/NAD(P)-binding domain"/>
    <property type="match status" value="1"/>
</dbReference>
<dbReference type="SUPFAM" id="SSF51735">
    <property type="entry name" value="NAD(P)-binding Rossmann-fold domains"/>
    <property type="match status" value="1"/>
</dbReference>
<keyword evidence="3" id="KW-0274">FAD</keyword>
<organism evidence="7 8">
    <name type="scientific">Tieghemiomyces parasiticus</name>
    <dbReference type="NCBI Taxonomy" id="78921"/>
    <lineage>
        <taxon>Eukaryota</taxon>
        <taxon>Fungi</taxon>
        <taxon>Fungi incertae sedis</taxon>
        <taxon>Zoopagomycota</taxon>
        <taxon>Kickxellomycotina</taxon>
        <taxon>Dimargaritomycetes</taxon>
        <taxon>Dimargaritales</taxon>
        <taxon>Dimargaritaceae</taxon>
        <taxon>Tieghemiomyces</taxon>
    </lineage>
</organism>
<feature type="non-terminal residue" evidence="7">
    <location>
        <position position="394"/>
    </location>
</feature>
<evidence type="ECO:0000256" key="1">
    <source>
        <dbReference type="ARBA" id="ARBA00006442"/>
    </source>
</evidence>
<proteinExistence type="inferred from homology"/>
<comment type="caution">
    <text evidence="7">The sequence shown here is derived from an EMBL/GenBank/DDBJ whole genome shotgun (WGS) entry which is preliminary data.</text>
</comment>
<dbReference type="OrthoDB" id="202203at2759"/>
<reference evidence="7" key="1">
    <citation type="submission" date="2022-07" db="EMBL/GenBank/DDBJ databases">
        <title>Phylogenomic reconstructions and comparative analyses of Kickxellomycotina fungi.</title>
        <authorList>
            <person name="Reynolds N.K."/>
            <person name="Stajich J.E."/>
            <person name="Barry K."/>
            <person name="Grigoriev I.V."/>
            <person name="Crous P."/>
            <person name="Smith M.E."/>
        </authorList>
    </citation>
    <scope>NUCLEOTIDE SEQUENCE</scope>
    <source>
        <strain evidence="7">RSA 861</strain>
    </source>
</reference>
<keyword evidence="2" id="KW-0285">Flavoprotein</keyword>
<evidence type="ECO:0000256" key="2">
    <source>
        <dbReference type="ARBA" id="ARBA00022630"/>
    </source>
</evidence>
<comment type="similarity">
    <text evidence="1">Belongs to the FAD-dependent oxidoreductase family.</text>
</comment>
<dbReference type="PANTHER" id="PTHR43735">
    <property type="entry name" value="APOPTOSIS-INDUCING FACTOR 1"/>
    <property type="match status" value="1"/>
</dbReference>
<feature type="region of interest" description="Disordered" evidence="5">
    <location>
        <begin position="314"/>
        <end position="354"/>
    </location>
</feature>
<dbReference type="GO" id="GO:0005737">
    <property type="term" value="C:cytoplasm"/>
    <property type="evidence" value="ECO:0007669"/>
    <property type="project" value="TreeGrafter"/>
</dbReference>
<keyword evidence="4" id="KW-0560">Oxidoreductase</keyword>
<evidence type="ECO:0000256" key="5">
    <source>
        <dbReference type="SAM" id="MobiDB-lite"/>
    </source>
</evidence>
<gene>
    <name evidence="7" type="ORF">IWQ60_010549</name>
</gene>
<dbReference type="Gene3D" id="3.50.50.60">
    <property type="entry name" value="FAD/NAD(P)-binding domain"/>
    <property type="match status" value="1"/>
</dbReference>
<dbReference type="GO" id="GO:0004174">
    <property type="term" value="F:electron-transferring-flavoprotein dehydrogenase activity"/>
    <property type="evidence" value="ECO:0007669"/>
    <property type="project" value="TreeGrafter"/>
</dbReference>
<feature type="domain" description="FAD/NAD(P)-binding" evidence="6">
    <location>
        <begin position="25"/>
        <end position="235"/>
    </location>
</feature>
<dbReference type="InterPro" id="IPR036291">
    <property type="entry name" value="NAD(P)-bd_dom_sf"/>
</dbReference>
<dbReference type="Proteomes" id="UP001150569">
    <property type="component" value="Unassembled WGS sequence"/>
</dbReference>
<accession>A0A9W7ZQ77</accession>
<name>A0A9W7ZQ77_9FUNG</name>
<dbReference type="InterPro" id="IPR023753">
    <property type="entry name" value="FAD/NAD-binding_dom"/>
</dbReference>
<evidence type="ECO:0000256" key="4">
    <source>
        <dbReference type="ARBA" id="ARBA00023002"/>
    </source>
</evidence>
<feature type="compositionally biased region" description="Low complexity" evidence="5">
    <location>
        <begin position="263"/>
        <end position="273"/>
    </location>
</feature>
<evidence type="ECO:0000259" key="6">
    <source>
        <dbReference type="Pfam" id="PF07992"/>
    </source>
</evidence>
<evidence type="ECO:0000256" key="3">
    <source>
        <dbReference type="ARBA" id="ARBA00022827"/>
    </source>
</evidence>
<dbReference type="GO" id="GO:0050660">
    <property type="term" value="F:flavin adenine dinucleotide binding"/>
    <property type="evidence" value="ECO:0007669"/>
    <property type="project" value="TreeGrafter"/>
</dbReference>
<keyword evidence="8" id="KW-1185">Reference proteome</keyword>
<evidence type="ECO:0000313" key="7">
    <source>
        <dbReference type="EMBL" id="KAJ1910639.1"/>
    </source>
</evidence>
<evidence type="ECO:0000313" key="8">
    <source>
        <dbReference type="Proteomes" id="UP001150569"/>
    </source>
</evidence>
<sequence length="394" mass="42742">MPDTKQYVASEWRRSVTGTARLPIRMVIVGGSTAGVETAQGIVRSFPSDQVHVTLIDRYDHHYHKIGAVRGILDKEFASMLWIPFTNVFHEARPGKEGYAEHQFLQGEVTQVLDGQVLLEDSPYIVEYDYLVLATGSTCAQPVSPVLGSKELAAKVNGEFSDDIKAAERVLIIGGGPLGVEMAGEIKHADPSKRVTIVHRGQQLLSSPLPLKFRRRVTQRLRSMGVDVVLGDSIDLETEMNAVAAELGPNAPSAPCPARIPASPTSSYSDPESSNLDALYGMHNRMRPRPTVPSMSRKASTINTEVTATMNGHQHHHHRTGSYATSTHTAPGHDTSSNSVDPHGGAPVPTSPAAHVITTRKGIRIETDKILNAVGNQVHTEYLHSLPTDTRMGI</sequence>
<dbReference type="AlphaFoldDB" id="A0A9W7ZQ77"/>
<dbReference type="PANTHER" id="PTHR43735:SF3">
    <property type="entry name" value="FERROPTOSIS SUPPRESSOR PROTEIN 1"/>
    <property type="match status" value="1"/>
</dbReference>
<dbReference type="Gene3D" id="3.50.50.100">
    <property type="match status" value="1"/>
</dbReference>
<dbReference type="Pfam" id="PF07992">
    <property type="entry name" value="Pyr_redox_2"/>
    <property type="match status" value="1"/>
</dbReference>
<feature type="region of interest" description="Disordered" evidence="5">
    <location>
        <begin position="248"/>
        <end position="273"/>
    </location>
</feature>
<feature type="compositionally biased region" description="Polar residues" evidence="5">
    <location>
        <begin position="322"/>
        <end position="340"/>
    </location>
</feature>
<protein>
    <recommendedName>
        <fullName evidence="6">FAD/NAD(P)-binding domain-containing protein</fullName>
    </recommendedName>
</protein>
<dbReference type="InterPro" id="IPR036188">
    <property type="entry name" value="FAD/NAD-bd_sf"/>
</dbReference>
<dbReference type="EMBL" id="JANBPT010001024">
    <property type="protein sequence ID" value="KAJ1910639.1"/>
    <property type="molecule type" value="Genomic_DNA"/>
</dbReference>